<gene>
    <name evidence="1" type="ORF">GPECTOR_232g531</name>
</gene>
<reference evidence="2" key="1">
    <citation type="journal article" date="2016" name="Nat. Commun.">
        <title>The Gonium pectorale genome demonstrates co-option of cell cycle regulation during the evolution of multicellularity.</title>
        <authorList>
            <person name="Hanschen E.R."/>
            <person name="Marriage T.N."/>
            <person name="Ferris P.J."/>
            <person name="Hamaji T."/>
            <person name="Toyoda A."/>
            <person name="Fujiyama A."/>
            <person name="Neme R."/>
            <person name="Noguchi H."/>
            <person name="Minakuchi Y."/>
            <person name="Suzuki M."/>
            <person name="Kawai-Toyooka H."/>
            <person name="Smith D.R."/>
            <person name="Sparks H."/>
            <person name="Anderson J."/>
            <person name="Bakaric R."/>
            <person name="Luria V."/>
            <person name="Karger A."/>
            <person name="Kirschner M.W."/>
            <person name="Durand P.M."/>
            <person name="Michod R.E."/>
            <person name="Nozaki H."/>
            <person name="Olson B.J."/>
        </authorList>
    </citation>
    <scope>NUCLEOTIDE SEQUENCE [LARGE SCALE GENOMIC DNA]</scope>
    <source>
        <strain evidence="2">NIES-2863</strain>
    </source>
</reference>
<proteinExistence type="predicted"/>
<evidence type="ECO:0000313" key="2">
    <source>
        <dbReference type="Proteomes" id="UP000075714"/>
    </source>
</evidence>
<dbReference type="AlphaFoldDB" id="A0A150FWI1"/>
<dbReference type="Proteomes" id="UP000075714">
    <property type="component" value="Unassembled WGS sequence"/>
</dbReference>
<comment type="caution">
    <text evidence="1">The sequence shown here is derived from an EMBL/GenBank/DDBJ whole genome shotgun (WGS) entry which is preliminary data.</text>
</comment>
<accession>A0A150FWI1</accession>
<name>A0A150FWI1_GONPE</name>
<organism evidence="1 2">
    <name type="scientific">Gonium pectorale</name>
    <name type="common">Green alga</name>
    <dbReference type="NCBI Taxonomy" id="33097"/>
    <lineage>
        <taxon>Eukaryota</taxon>
        <taxon>Viridiplantae</taxon>
        <taxon>Chlorophyta</taxon>
        <taxon>core chlorophytes</taxon>
        <taxon>Chlorophyceae</taxon>
        <taxon>CS clade</taxon>
        <taxon>Chlamydomonadales</taxon>
        <taxon>Volvocaceae</taxon>
        <taxon>Gonium</taxon>
    </lineage>
</organism>
<dbReference type="EMBL" id="LSYV01000231">
    <property type="protein sequence ID" value="KXZ41972.1"/>
    <property type="molecule type" value="Genomic_DNA"/>
</dbReference>
<protein>
    <submittedName>
        <fullName evidence="1">Uncharacterized protein</fullName>
    </submittedName>
</protein>
<evidence type="ECO:0000313" key="1">
    <source>
        <dbReference type="EMBL" id="KXZ41972.1"/>
    </source>
</evidence>
<sequence length="95" mass="10154">MTDRATATHSKVMGLWIENLGGLVANDAIHLIYDFGIHADQVLQLSKEAAIDALNGLQLARANRELVLPAKRPVEDAANGAATRNGMQRFGNAAC</sequence>
<keyword evidence="2" id="KW-1185">Reference proteome</keyword>
<dbReference type="OrthoDB" id="560157at2759"/>